<gene>
    <name evidence="1" type="ORF">GMST_34870</name>
</gene>
<evidence type="ECO:0000313" key="2">
    <source>
        <dbReference type="Proteomes" id="UP000556026"/>
    </source>
</evidence>
<organism evidence="1 2">
    <name type="scientific">Geomonas silvestris</name>
    <dbReference type="NCBI Taxonomy" id="2740184"/>
    <lineage>
        <taxon>Bacteria</taxon>
        <taxon>Pseudomonadati</taxon>
        <taxon>Thermodesulfobacteriota</taxon>
        <taxon>Desulfuromonadia</taxon>
        <taxon>Geobacterales</taxon>
        <taxon>Geobacteraceae</taxon>
        <taxon>Geomonas</taxon>
    </lineage>
</organism>
<proteinExistence type="predicted"/>
<protein>
    <submittedName>
        <fullName evidence="1">Uncharacterized protein</fullName>
    </submittedName>
</protein>
<reference evidence="2" key="1">
    <citation type="submission" date="2020-06" db="EMBL/GenBank/DDBJ databases">
        <title>Draft genomic sequence of Geomonas sp. Red330.</title>
        <authorList>
            <person name="Itoh H."/>
            <person name="Zhenxing X."/>
            <person name="Ushijima N."/>
            <person name="Masuda Y."/>
            <person name="Shiratori Y."/>
            <person name="Senoo K."/>
        </authorList>
    </citation>
    <scope>NUCLEOTIDE SEQUENCE [LARGE SCALE GENOMIC DNA]</scope>
    <source>
        <strain evidence="2">Red330</strain>
    </source>
</reference>
<keyword evidence="2" id="KW-1185">Reference proteome</keyword>
<evidence type="ECO:0000313" key="1">
    <source>
        <dbReference type="EMBL" id="GFO61162.1"/>
    </source>
</evidence>
<name>A0A6V8MMG7_9BACT</name>
<dbReference type="EMBL" id="BLXX01000012">
    <property type="protein sequence ID" value="GFO61162.1"/>
    <property type="molecule type" value="Genomic_DNA"/>
</dbReference>
<dbReference type="Proteomes" id="UP000556026">
    <property type="component" value="Unassembled WGS sequence"/>
</dbReference>
<dbReference type="AlphaFoldDB" id="A0A6V8MMG7"/>
<comment type="caution">
    <text evidence="1">The sequence shown here is derived from an EMBL/GenBank/DDBJ whole genome shotgun (WGS) entry which is preliminary data.</text>
</comment>
<accession>A0A6V8MMG7</accession>
<sequence length="68" mass="7319">MSVQAAPFNWFEAMATGSGNPKASQTGVVSIEAPAPLMALKSEARQETAKMRAKWLSELIRDLLSQAV</sequence>